<name>A0A0A9VW16_LYGHE</name>
<feature type="signal peptide" evidence="1">
    <location>
        <begin position="1"/>
        <end position="19"/>
    </location>
</feature>
<dbReference type="EMBL" id="GBHO01043720">
    <property type="protein sequence ID" value="JAF99883.1"/>
    <property type="molecule type" value="Transcribed_RNA"/>
</dbReference>
<organism evidence="2">
    <name type="scientific">Lygus hesperus</name>
    <name type="common">Western plant bug</name>
    <dbReference type="NCBI Taxonomy" id="30085"/>
    <lineage>
        <taxon>Eukaryota</taxon>
        <taxon>Metazoa</taxon>
        <taxon>Ecdysozoa</taxon>
        <taxon>Arthropoda</taxon>
        <taxon>Hexapoda</taxon>
        <taxon>Insecta</taxon>
        <taxon>Pterygota</taxon>
        <taxon>Neoptera</taxon>
        <taxon>Paraneoptera</taxon>
        <taxon>Hemiptera</taxon>
        <taxon>Heteroptera</taxon>
        <taxon>Panheteroptera</taxon>
        <taxon>Cimicomorpha</taxon>
        <taxon>Miridae</taxon>
        <taxon>Mirini</taxon>
        <taxon>Lygus</taxon>
    </lineage>
</organism>
<evidence type="ECO:0000313" key="2">
    <source>
        <dbReference type="EMBL" id="JAF99883.1"/>
    </source>
</evidence>
<gene>
    <name evidence="2" type="primary">BUD3_0</name>
    <name evidence="2" type="ORF">CM83_13469</name>
</gene>
<proteinExistence type="predicted"/>
<sequence>MKIALVTVVCLAIGALVSAQDEPESTVDESSVMGQLQDVAKDAATLLKEAVAKEVDKKIKEQRLKRLKKIRGRAKGLFGVIQAFFGDRQPTPIQRVTEMVSALLDRVEKRLKS</sequence>
<protein>
    <submittedName>
        <fullName evidence="2">Bud site selection protein 3</fullName>
    </submittedName>
</protein>
<accession>A0A0A9VW16</accession>
<feature type="chain" id="PRO_5002070453" evidence="1">
    <location>
        <begin position="20"/>
        <end position="113"/>
    </location>
</feature>
<evidence type="ECO:0000256" key="1">
    <source>
        <dbReference type="SAM" id="SignalP"/>
    </source>
</evidence>
<reference evidence="2" key="2">
    <citation type="submission" date="2014-07" db="EMBL/GenBank/DDBJ databases">
        <authorList>
            <person name="Hull J."/>
        </authorList>
    </citation>
    <scope>NUCLEOTIDE SEQUENCE</scope>
</reference>
<dbReference type="AlphaFoldDB" id="A0A0A9VW16"/>
<reference evidence="2" key="1">
    <citation type="journal article" date="2014" name="PLoS ONE">
        <title>Transcriptome-Based Identification of ABC Transporters in the Western Tarnished Plant Bug Lygus hesperus.</title>
        <authorList>
            <person name="Hull J.J."/>
            <person name="Chaney K."/>
            <person name="Geib S.M."/>
            <person name="Fabrick J.A."/>
            <person name="Brent C.S."/>
            <person name="Walsh D."/>
            <person name="Lavine L.C."/>
        </authorList>
    </citation>
    <scope>NUCLEOTIDE SEQUENCE</scope>
</reference>
<keyword evidence="1" id="KW-0732">Signal</keyword>